<accession>A0A5N3PH62</accession>
<dbReference type="Proteomes" id="UP000325684">
    <property type="component" value="Unassembled WGS sequence"/>
</dbReference>
<gene>
    <name evidence="1" type="ORF">FEZ63_02775</name>
</gene>
<organism evidence="1 2">
    <name type="scientific">Microvirga brassicacearum</name>
    <dbReference type="NCBI Taxonomy" id="2580413"/>
    <lineage>
        <taxon>Bacteria</taxon>
        <taxon>Pseudomonadati</taxon>
        <taxon>Pseudomonadota</taxon>
        <taxon>Alphaproteobacteria</taxon>
        <taxon>Hyphomicrobiales</taxon>
        <taxon>Methylobacteriaceae</taxon>
        <taxon>Microvirga</taxon>
    </lineage>
</organism>
<comment type="caution">
    <text evidence="1">The sequence shown here is derived from an EMBL/GenBank/DDBJ whole genome shotgun (WGS) entry which is preliminary data.</text>
</comment>
<dbReference type="OrthoDB" id="8115943at2"/>
<evidence type="ECO:0000313" key="2">
    <source>
        <dbReference type="Proteomes" id="UP000325684"/>
    </source>
</evidence>
<proteinExistence type="predicted"/>
<evidence type="ECO:0000313" key="1">
    <source>
        <dbReference type="EMBL" id="KAB0269049.1"/>
    </source>
</evidence>
<sequence length="64" mass="7637">MFGTYTRLNLTTSASNCDVIRAARLKIAEHHRTGREARAARHRFYRDMLFYHERSRALVGEWRL</sequence>
<keyword evidence="2" id="KW-1185">Reference proteome</keyword>
<dbReference type="AlphaFoldDB" id="A0A5N3PH62"/>
<protein>
    <submittedName>
        <fullName evidence="1">Uncharacterized protein</fullName>
    </submittedName>
</protein>
<name>A0A5N3PH62_9HYPH</name>
<dbReference type="EMBL" id="VCMV01000003">
    <property type="protein sequence ID" value="KAB0269049.1"/>
    <property type="molecule type" value="Genomic_DNA"/>
</dbReference>
<reference evidence="1 2" key="1">
    <citation type="journal article" date="2019" name="Microorganisms">
        <title>Genome Insights into the Novel Species Microvirga brassicacearum, a Rapeseed Endophyte with Biotechnological Potential.</title>
        <authorList>
            <person name="Jimenez-Gomez A."/>
            <person name="Saati-Santamaria Z."/>
            <person name="Igual J.M."/>
            <person name="Rivas R."/>
            <person name="Mateos P.F."/>
            <person name="Garcia-Fraile P."/>
        </authorList>
    </citation>
    <scope>NUCLEOTIDE SEQUENCE [LARGE SCALE GENOMIC DNA]</scope>
    <source>
        <strain evidence="1 2">CDVBN77</strain>
    </source>
</reference>
<dbReference type="RefSeq" id="WP_150942106.1">
    <property type="nucleotide sequence ID" value="NZ_VCMV01000003.1"/>
</dbReference>